<keyword evidence="4" id="KW-1185">Reference proteome</keyword>
<dbReference type="KEGG" id="pzu:PHZ_c3078"/>
<evidence type="ECO:0000256" key="1">
    <source>
        <dbReference type="ARBA" id="ARBA00023002"/>
    </source>
</evidence>
<evidence type="ECO:0000313" key="4">
    <source>
        <dbReference type="Proteomes" id="UP000001868"/>
    </source>
</evidence>
<protein>
    <submittedName>
        <fullName evidence="3">Putative pyridoxamine 5'-phosphate oxidase-related, FMN-binding</fullName>
    </submittedName>
</protein>
<dbReference type="InterPro" id="IPR012349">
    <property type="entry name" value="Split_barrel_FMN-bd"/>
</dbReference>
<sequence length="161" mass="17604">MPTPHEEILAILREGKDMTLATLRPDGAPHATTVSYASDGIGIYFGCGEGSQKARNLAHDERVSLTIDLPYADWSQIRGLSIFGRAQRVTDPDALMRVAETFLAKFPEVAQYIRAGEAGPAMFRVTPELVSILNYAKGFGHTELVRVTDAWGRGRVEPACD</sequence>
<dbReference type="PANTHER" id="PTHR35176:SF6">
    <property type="entry name" value="HEME OXYGENASE HI_0854-RELATED"/>
    <property type="match status" value="1"/>
</dbReference>
<organism evidence="3 4">
    <name type="scientific">Phenylobacterium zucineum (strain HLK1)</name>
    <dbReference type="NCBI Taxonomy" id="450851"/>
    <lineage>
        <taxon>Bacteria</taxon>
        <taxon>Pseudomonadati</taxon>
        <taxon>Pseudomonadota</taxon>
        <taxon>Alphaproteobacteria</taxon>
        <taxon>Caulobacterales</taxon>
        <taxon>Caulobacteraceae</taxon>
        <taxon>Phenylobacterium</taxon>
    </lineage>
</organism>
<dbReference type="STRING" id="450851.PHZ_c3078"/>
<dbReference type="Gene3D" id="2.30.110.10">
    <property type="entry name" value="Electron Transport, Fmn-binding Protein, Chain A"/>
    <property type="match status" value="1"/>
</dbReference>
<dbReference type="OrthoDB" id="3693562at2"/>
<dbReference type="InterPro" id="IPR011576">
    <property type="entry name" value="Pyridox_Oxase_N"/>
</dbReference>
<dbReference type="Proteomes" id="UP000001868">
    <property type="component" value="Chromosome"/>
</dbReference>
<dbReference type="RefSeq" id="WP_012523625.1">
    <property type="nucleotide sequence ID" value="NC_011144.1"/>
</dbReference>
<feature type="domain" description="Pyridoxamine 5'-phosphate oxidase N-terminal" evidence="2">
    <location>
        <begin position="5"/>
        <end position="131"/>
    </location>
</feature>
<dbReference type="eggNOG" id="COG0748">
    <property type="taxonomic scope" value="Bacteria"/>
</dbReference>
<name>B4R9Y3_PHEZH</name>
<proteinExistence type="predicted"/>
<accession>B4R9Y3</accession>
<gene>
    <name evidence="3" type="ordered locus">PHZ_c3078</name>
</gene>
<dbReference type="SUPFAM" id="SSF50475">
    <property type="entry name" value="FMN-binding split barrel"/>
    <property type="match status" value="1"/>
</dbReference>
<dbReference type="GO" id="GO:0016627">
    <property type="term" value="F:oxidoreductase activity, acting on the CH-CH group of donors"/>
    <property type="evidence" value="ECO:0007669"/>
    <property type="project" value="TreeGrafter"/>
</dbReference>
<dbReference type="HOGENOM" id="CLU_105087_1_1_5"/>
<keyword evidence="1" id="KW-0560">Oxidoreductase</keyword>
<reference evidence="3 4" key="1">
    <citation type="journal article" date="2008" name="BMC Genomics">
        <title>Complete genome of Phenylobacterium zucineum - a novel facultative intracellular bacterium isolated from human erythroleukemia cell line K562.</title>
        <authorList>
            <person name="Luo Y."/>
            <person name="Xu X."/>
            <person name="Ding Z."/>
            <person name="Liu Z."/>
            <person name="Zhang B."/>
            <person name="Yan Z."/>
            <person name="Sun J."/>
            <person name="Hu S."/>
            <person name="Hu X."/>
        </authorList>
    </citation>
    <scope>NUCLEOTIDE SEQUENCE [LARGE SCALE GENOMIC DNA]</scope>
    <source>
        <strain evidence="3 4">HLK1</strain>
    </source>
</reference>
<evidence type="ECO:0000259" key="2">
    <source>
        <dbReference type="Pfam" id="PF01243"/>
    </source>
</evidence>
<dbReference type="PANTHER" id="PTHR35176">
    <property type="entry name" value="HEME OXYGENASE HI_0854-RELATED"/>
    <property type="match status" value="1"/>
</dbReference>
<dbReference type="GO" id="GO:0005829">
    <property type="term" value="C:cytosol"/>
    <property type="evidence" value="ECO:0007669"/>
    <property type="project" value="TreeGrafter"/>
</dbReference>
<dbReference type="GO" id="GO:0070967">
    <property type="term" value="F:coenzyme F420 binding"/>
    <property type="evidence" value="ECO:0007669"/>
    <property type="project" value="TreeGrafter"/>
</dbReference>
<evidence type="ECO:0000313" key="3">
    <source>
        <dbReference type="EMBL" id="ACG79487.1"/>
    </source>
</evidence>
<dbReference type="EMBL" id="CP000747">
    <property type="protein sequence ID" value="ACG79487.1"/>
    <property type="molecule type" value="Genomic_DNA"/>
</dbReference>
<dbReference type="InterPro" id="IPR052019">
    <property type="entry name" value="F420H2_bilvrd_red/Heme_oxyg"/>
</dbReference>
<dbReference type="Pfam" id="PF01243">
    <property type="entry name" value="PNPOx_N"/>
    <property type="match status" value="1"/>
</dbReference>
<dbReference type="AlphaFoldDB" id="B4R9Y3"/>